<reference evidence="4" key="1">
    <citation type="submission" date="2023-07" db="EMBL/GenBank/DDBJ databases">
        <title>The genome sequence of Rhodocytophaga aerolata KACC 12507.</title>
        <authorList>
            <person name="Zhang X."/>
        </authorList>
    </citation>
    <scope>NUCLEOTIDE SEQUENCE</scope>
    <source>
        <strain evidence="4">KACC 12507</strain>
    </source>
</reference>
<proteinExistence type="predicted"/>
<protein>
    <submittedName>
        <fullName evidence="4">Helix-turn-helix transcriptional regulator</fullName>
    </submittedName>
</protein>
<dbReference type="PANTHER" id="PTHR46558">
    <property type="entry name" value="TRACRIPTIONAL REGULATORY PROTEIN-RELATED-RELATED"/>
    <property type="match status" value="1"/>
</dbReference>
<feature type="domain" description="HTH cro/C1-type" evidence="3">
    <location>
        <begin position="8"/>
        <end position="62"/>
    </location>
</feature>
<feature type="compositionally biased region" description="Polar residues" evidence="2">
    <location>
        <begin position="160"/>
        <end position="178"/>
    </location>
</feature>
<accession>A0ABT8R9Q2</accession>
<keyword evidence="1" id="KW-0238">DNA-binding</keyword>
<dbReference type="PROSITE" id="PS50943">
    <property type="entry name" value="HTH_CROC1"/>
    <property type="match status" value="1"/>
</dbReference>
<evidence type="ECO:0000256" key="1">
    <source>
        <dbReference type="ARBA" id="ARBA00023125"/>
    </source>
</evidence>
<dbReference type="InterPro" id="IPR010982">
    <property type="entry name" value="Lambda_DNA-bd_dom_sf"/>
</dbReference>
<feature type="region of interest" description="Disordered" evidence="2">
    <location>
        <begin position="74"/>
        <end position="93"/>
    </location>
</feature>
<dbReference type="Gene3D" id="1.10.260.40">
    <property type="entry name" value="lambda repressor-like DNA-binding domains"/>
    <property type="match status" value="1"/>
</dbReference>
<keyword evidence="5" id="KW-1185">Reference proteome</keyword>
<evidence type="ECO:0000259" key="3">
    <source>
        <dbReference type="PROSITE" id="PS50943"/>
    </source>
</evidence>
<dbReference type="SMART" id="SM00530">
    <property type="entry name" value="HTH_XRE"/>
    <property type="match status" value="1"/>
</dbReference>
<gene>
    <name evidence="4" type="ORF">Q0590_20650</name>
</gene>
<name>A0ABT8R9Q2_9BACT</name>
<evidence type="ECO:0000256" key="2">
    <source>
        <dbReference type="SAM" id="MobiDB-lite"/>
    </source>
</evidence>
<dbReference type="EMBL" id="JAUKPO010000013">
    <property type="protein sequence ID" value="MDO1448699.1"/>
    <property type="molecule type" value="Genomic_DNA"/>
</dbReference>
<dbReference type="RefSeq" id="WP_302039499.1">
    <property type="nucleotide sequence ID" value="NZ_JAUKPO010000013.1"/>
</dbReference>
<dbReference type="Proteomes" id="UP001168528">
    <property type="component" value="Unassembled WGS sequence"/>
</dbReference>
<feature type="region of interest" description="Disordered" evidence="2">
    <location>
        <begin position="160"/>
        <end position="181"/>
    </location>
</feature>
<evidence type="ECO:0000313" key="5">
    <source>
        <dbReference type="Proteomes" id="UP001168528"/>
    </source>
</evidence>
<dbReference type="CDD" id="cd00093">
    <property type="entry name" value="HTH_XRE"/>
    <property type="match status" value="1"/>
</dbReference>
<dbReference type="SUPFAM" id="SSF47413">
    <property type="entry name" value="lambda repressor-like DNA-binding domains"/>
    <property type="match status" value="1"/>
</dbReference>
<dbReference type="InterPro" id="IPR001387">
    <property type="entry name" value="Cro/C1-type_HTH"/>
</dbReference>
<evidence type="ECO:0000313" key="4">
    <source>
        <dbReference type="EMBL" id="MDO1448699.1"/>
    </source>
</evidence>
<comment type="caution">
    <text evidence="4">The sequence shown here is derived from an EMBL/GenBank/DDBJ whole genome shotgun (WGS) entry which is preliminary data.</text>
</comment>
<dbReference type="Pfam" id="PF01381">
    <property type="entry name" value="HTH_3"/>
    <property type="match status" value="1"/>
</dbReference>
<sequence length="340" mass="38161">MSTVSNNIKYLRRMNGLTQEQFARKIGIKRSLLGAYEEARANPNLENLMNIAKIFGTTVDNLIKNDLRTLKETRGVPLPQPSQQLAIKDTPEPPKQLADLLDKYYRPSSSNSLPFASNQPVEKPKPDIRPVSQQIAFQPVKTTQVPTSVTHVPQPAPVTHFTSSAPASNFTTTPPTTNDKSKQTIEWVKQTDIAEYLSSYAYAEYLKQLPVFQLPLLPTGKYRAFEAGADFSQPGSVLVGQFVNNWYDIKDGQQYIIVIHKQGILYRRIYNQVKIKGTLLLSSDNPAISSVEVSIKEVLEVWEAKLFISHTLPEPSVGPSLDRLQGLIMALQEEIERLKK</sequence>
<organism evidence="4 5">
    <name type="scientific">Rhodocytophaga aerolata</name>
    <dbReference type="NCBI Taxonomy" id="455078"/>
    <lineage>
        <taxon>Bacteria</taxon>
        <taxon>Pseudomonadati</taxon>
        <taxon>Bacteroidota</taxon>
        <taxon>Cytophagia</taxon>
        <taxon>Cytophagales</taxon>
        <taxon>Rhodocytophagaceae</taxon>
        <taxon>Rhodocytophaga</taxon>
    </lineage>
</organism>
<dbReference type="PANTHER" id="PTHR46558:SF4">
    <property type="entry name" value="DNA-BIDING PHAGE PROTEIN"/>
    <property type="match status" value="1"/>
</dbReference>